<keyword evidence="6 8" id="KW-1133">Transmembrane helix</keyword>
<evidence type="ECO:0000256" key="8">
    <source>
        <dbReference type="SAM" id="Phobius"/>
    </source>
</evidence>
<dbReference type="GO" id="GO:0051087">
    <property type="term" value="F:protein-folding chaperone binding"/>
    <property type="evidence" value="ECO:0007669"/>
    <property type="project" value="InterPro"/>
</dbReference>
<dbReference type="InterPro" id="IPR006593">
    <property type="entry name" value="Cyt_b561/ferric_Rdtase_TM"/>
</dbReference>
<dbReference type="InterPro" id="IPR029071">
    <property type="entry name" value="Ubiquitin-like_domsf"/>
</dbReference>
<dbReference type="Gene3D" id="3.40.50.300">
    <property type="entry name" value="P-loop containing nucleotide triphosphate hydrolases"/>
    <property type="match status" value="2"/>
</dbReference>
<accession>A0A8H7V6K8</accession>
<dbReference type="Gene3D" id="3.10.20.90">
    <property type="entry name" value="Phosphatidylinositol 3-kinase Catalytic Subunit, Chain A, domain 1"/>
    <property type="match status" value="1"/>
</dbReference>
<keyword evidence="4" id="KW-0378">Hydrolase</keyword>
<dbReference type="PROSITE" id="PS51192">
    <property type="entry name" value="HELICASE_ATP_BIND_1"/>
    <property type="match status" value="1"/>
</dbReference>
<keyword evidence="2" id="KW-0813">Transport</keyword>
<comment type="subcellular location">
    <subcellularLocation>
        <location evidence="1">Membrane</location>
    </subcellularLocation>
</comment>
<feature type="domain" description="BAG" evidence="11">
    <location>
        <begin position="295"/>
        <end position="358"/>
    </location>
</feature>
<dbReference type="GO" id="GO:0032042">
    <property type="term" value="P:mitochondrial DNA metabolic process"/>
    <property type="evidence" value="ECO:0007669"/>
    <property type="project" value="TreeGrafter"/>
</dbReference>
<evidence type="ECO:0000256" key="5">
    <source>
        <dbReference type="ARBA" id="ARBA00022982"/>
    </source>
</evidence>
<dbReference type="Gene3D" id="1.20.58.120">
    <property type="entry name" value="BAG domain"/>
    <property type="match status" value="1"/>
</dbReference>
<dbReference type="Pfam" id="PF02179">
    <property type="entry name" value="BAG"/>
    <property type="match status" value="1"/>
</dbReference>
<dbReference type="GO" id="GO:0036121">
    <property type="term" value="F:double-stranded DNA helicase activity"/>
    <property type="evidence" value="ECO:0007669"/>
    <property type="project" value="TreeGrafter"/>
</dbReference>
<feature type="transmembrane region" description="Helical" evidence="8">
    <location>
        <begin position="72"/>
        <end position="93"/>
    </location>
</feature>
<evidence type="ECO:0000313" key="15">
    <source>
        <dbReference type="Proteomes" id="UP000603453"/>
    </source>
</evidence>
<evidence type="ECO:0000256" key="7">
    <source>
        <dbReference type="ARBA" id="ARBA00023136"/>
    </source>
</evidence>
<keyword evidence="3 8" id="KW-0812">Transmembrane</keyword>
<keyword evidence="5" id="KW-0249">Electron transport</keyword>
<gene>
    <name evidence="14" type="ORF">INT47_009533</name>
</gene>
<reference evidence="14" key="1">
    <citation type="submission" date="2020-12" db="EMBL/GenBank/DDBJ databases">
        <title>Metabolic potential, ecology and presence of endohyphal bacteria is reflected in genomic diversity of Mucoromycotina.</title>
        <authorList>
            <person name="Muszewska A."/>
            <person name="Okrasinska A."/>
            <person name="Steczkiewicz K."/>
            <person name="Drgas O."/>
            <person name="Orlowska M."/>
            <person name="Perlinska-Lenart U."/>
            <person name="Aleksandrzak-Piekarczyk T."/>
            <person name="Szatraj K."/>
            <person name="Zielenkiewicz U."/>
            <person name="Pilsyk S."/>
            <person name="Malc E."/>
            <person name="Mieczkowski P."/>
            <person name="Kruszewska J.S."/>
            <person name="Biernat P."/>
            <person name="Pawlowska J."/>
        </authorList>
    </citation>
    <scope>NUCLEOTIDE SEQUENCE</scope>
    <source>
        <strain evidence="14">WA0000017839</strain>
    </source>
</reference>
<dbReference type="PROSITE" id="PS51194">
    <property type="entry name" value="HELICASE_CTER"/>
    <property type="match status" value="1"/>
</dbReference>
<evidence type="ECO:0000256" key="6">
    <source>
        <dbReference type="ARBA" id="ARBA00022989"/>
    </source>
</evidence>
<sequence>MTLFIVLVTEGVALLQPTSTVTEKKVGLKYHAAIQTISYISVITGFSFIFYNKVVSGKPHFESVHGKLGLFVFIYLLIQLVFGITVAFVPRIYGSVARAKSLWKHHRVFGYVLLVLVWLTAQLGVRADYMYNNFTFYLVFLFWKVFVACLKSFFGYRKVSEREIKTTVTLSWNNKKIQLNFKEFPRGFDEATVKDLKEKCKLLTDVPIASMKLQVSGANMKDNTATLTSAGVCKNSILTLNGEKVDESVVKQTASGNPEEYGLMTRIAKVVDTLSDGTLEQISEFEGLITKAQKKKKLNATDKKTLQDRGIFLSEKIMQGLISLDGVECPSTFETARQRRREGVKLSQALLERVDKSRAIPLVQFRLSSTAIPYAKLRPYQKECIATTVTEIERGCRKQIVSLPVGNVIMSNLIPRIPCPTSKATKVLLLAHRTELLDQAHNQIIRYNPNLIVHVEQGKRKVDIDKADVIIASVPTLGRANSAKIENYDPSLFKAILIDEAHHAVASTYMNILTHFGVYEPDSKILVWGCSATVRRHDGLGLSDVFEKITYHVDFMKMIEQGYLSSMKVTTVNTHVDLENVGISKNDFKQSELSRAVNTDTRNEVIVSSWKKYAHEQGRKSTLVFAVDIDHTVKLCNYFLKSGISASFITSQTPALTRHQILQDFKDGKIPVLVNCAILTEGTDIPCVDCILLGRPTRSNTLFQQMFGRGLRLFPGKEDCLLIDFVDNFKRSGSAGLVTIPTLLGLSTREMINDQDILALEARAVKEQQDGEKEIQEEQERTENDPSLVKLRITQYDTLNELMADLSGSNELRNASHNGWIDIGTEKCALHVMKKGYVVLERKGNIWTGSFRYENNNYRAKPFSIPLESDDMTSAVRAADTWVQKKYGNILRQTARNAGFRQHNISEAQKRALSRYKIEADTMTKGQAMDLLVKLKFGQLKIWKDQVKFDKAKRKVEGKKSNAAVLVRNRHMSSVAV</sequence>
<dbReference type="CDD" id="cd17039">
    <property type="entry name" value="Ubl_ubiquitin_like"/>
    <property type="match status" value="1"/>
</dbReference>
<evidence type="ECO:0000259" key="13">
    <source>
        <dbReference type="PROSITE" id="PS51194"/>
    </source>
</evidence>
<dbReference type="Pfam" id="PF00271">
    <property type="entry name" value="Helicase_C"/>
    <property type="match status" value="1"/>
</dbReference>
<dbReference type="InterPro" id="IPR014001">
    <property type="entry name" value="Helicase_ATP-bd"/>
</dbReference>
<keyword evidence="15" id="KW-1185">Reference proteome</keyword>
<name>A0A8H7V6K8_9FUNG</name>
<dbReference type="OrthoDB" id="16911at2759"/>
<feature type="domain" description="Cytochrome b561" evidence="10">
    <location>
        <begin position="1"/>
        <end position="159"/>
    </location>
</feature>
<dbReference type="GO" id="GO:0005524">
    <property type="term" value="F:ATP binding"/>
    <property type="evidence" value="ECO:0007669"/>
    <property type="project" value="InterPro"/>
</dbReference>
<dbReference type="GO" id="GO:0016020">
    <property type="term" value="C:membrane"/>
    <property type="evidence" value="ECO:0007669"/>
    <property type="project" value="UniProtKB-SubCell"/>
</dbReference>
<dbReference type="Pfam" id="PF03188">
    <property type="entry name" value="Cytochrom_B561"/>
    <property type="match status" value="1"/>
</dbReference>
<feature type="transmembrane region" description="Helical" evidence="8">
    <location>
        <begin position="108"/>
        <end position="125"/>
    </location>
</feature>
<dbReference type="PROSITE" id="PS50939">
    <property type="entry name" value="CYTOCHROME_B561"/>
    <property type="match status" value="1"/>
</dbReference>
<dbReference type="CDD" id="cd18799">
    <property type="entry name" value="SF2_C_EcoAI-like"/>
    <property type="match status" value="1"/>
</dbReference>
<keyword evidence="7 8" id="KW-0472">Membrane</keyword>
<dbReference type="GO" id="GO:0016787">
    <property type="term" value="F:hydrolase activity"/>
    <property type="evidence" value="ECO:0007669"/>
    <property type="project" value="InterPro"/>
</dbReference>
<dbReference type="InterPro" id="IPR001650">
    <property type="entry name" value="Helicase_C-like"/>
</dbReference>
<evidence type="ECO:0000256" key="2">
    <source>
        <dbReference type="ARBA" id="ARBA00022448"/>
    </source>
</evidence>
<dbReference type="GO" id="GO:0000403">
    <property type="term" value="F:Y-form DNA binding"/>
    <property type="evidence" value="ECO:0007669"/>
    <property type="project" value="TreeGrafter"/>
</dbReference>
<feature type="transmembrane region" description="Helical" evidence="8">
    <location>
        <begin position="30"/>
        <end position="51"/>
    </location>
</feature>
<evidence type="ECO:0000256" key="1">
    <source>
        <dbReference type="ARBA" id="ARBA00004370"/>
    </source>
</evidence>
<feature type="domain" description="Ubiquitin-like" evidence="9">
    <location>
        <begin position="190"/>
        <end position="247"/>
    </location>
</feature>
<dbReference type="SMART" id="SM00487">
    <property type="entry name" value="DEXDc"/>
    <property type="match status" value="1"/>
</dbReference>
<dbReference type="PANTHER" id="PTHR47396">
    <property type="entry name" value="TYPE I RESTRICTION ENZYME ECOKI R PROTEIN"/>
    <property type="match status" value="1"/>
</dbReference>
<dbReference type="SUPFAM" id="SSF54236">
    <property type="entry name" value="Ubiquitin-like"/>
    <property type="match status" value="1"/>
</dbReference>
<evidence type="ECO:0000256" key="4">
    <source>
        <dbReference type="ARBA" id="ARBA00022806"/>
    </source>
</evidence>
<proteinExistence type="predicted"/>
<evidence type="ECO:0000313" key="14">
    <source>
        <dbReference type="EMBL" id="KAG2205268.1"/>
    </source>
</evidence>
<dbReference type="SUPFAM" id="SSF63491">
    <property type="entry name" value="BAG domain"/>
    <property type="match status" value="1"/>
</dbReference>
<evidence type="ECO:0000256" key="3">
    <source>
        <dbReference type="ARBA" id="ARBA00022692"/>
    </source>
</evidence>
<keyword evidence="4" id="KW-0347">Helicase</keyword>
<dbReference type="PANTHER" id="PTHR47396:SF1">
    <property type="entry name" value="ATP-DEPENDENT HELICASE IRC3-RELATED"/>
    <property type="match status" value="1"/>
</dbReference>
<dbReference type="SMART" id="SM00490">
    <property type="entry name" value="HELICc"/>
    <property type="match status" value="1"/>
</dbReference>
<evidence type="ECO:0000259" key="12">
    <source>
        <dbReference type="PROSITE" id="PS51192"/>
    </source>
</evidence>
<dbReference type="SMART" id="SM00665">
    <property type="entry name" value="B561"/>
    <property type="match status" value="1"/>
</dbReference>
<dbReference type="PROSITE" id="PS50053">
    <property type="entry name" value="UBIQUITIN_2"/>
    <property type="match status" value="1"/>
</dbReference>
<dbReference type="GO" id="GO:0061749">
    <property type="term" value="F:forked DNA-dependent helicase activity"/>
    <property type="evidence" value="ECO:0007669"/>
    <property type="project" value="TreeGrafter"/>
</dbReference>
<dbReference type="InterPro" id="IPR036533">
    <property type="entry name" value="BAG_dom_sf"/>
</dbReference>
<dbReference type="PROSITE" id="PS51035">
    <property type="entry name" value="BAG"/>
    <property type="match status" value="1"/>
</dbReference>
<dbReference type="InterPro" id="IPR027417">
    <property type="entry name" value="P-loop_NTPase"/>
</dbReference>
<dbReference type="SUPFAM" id="SSF52540">
    <property type="entry name" value="P-loop containing nucleoside triphosphate hydrolases"/>
    <property type="match status" value="1"/>
</dbReference>
<dbReference type="CDD" id="cd08761">
    <property type="entry name" value="Cyt_b561_CYB561D2_like"/>
    <property type="match status" value="1"/>
</dbReference>
<dbReference type="InterPro" id="IPR006935">
    <property type="entry name" value="Helicase/UvrB_N"/>
</dbReference>
<dbReference type="GO" id="GO:0070125">
    <property type="term" value="P:mitochondrial translational elongation"/>
    <property type="evidence" value="ECO:0007669"/>
    <property type="project" value="TreeGrafter"/>
</dbReference>
<dbReference type="Pfam" id="PF04851">
    <property type="entry name" value="ResIII"/>
    <property type="match status" value="1"/>
</dbReference>
<feature type="domain" description="Helicase C-terminal" evidence="13">
    <location>
        <begin position="601"/>
        <end position="752"/>
    </location>
</feature>
<dbReference type="AlphaFoldDB" id="A0A8H7V6K8"/>
<dbReference type="InterPro" id="IPR003103">
    <property type="entry name" value="BAG_domain"/>
</dbReference>
<dbReference type="Gene3D" id="1.20.120.1770">
    <property type="match status" value="1"/>
</dbReference>
<evidence type="ECO:0000259" key="10">
    <source>
        <dbReference type="PROSITE" id="PS50939"/>
    </source>
</evidence>
<dbReference type="Proteomes" id="UP000603453">
    <property type="component" value="Unassembled WGS sequence"/>
</dbReference>
<comment type="caution">
    <text evidence="14">The sequence shown here is derived from an EMBL/GenBank/DDBJ whole genome shotgun (WGS) entry which is preliminary data.</text>
</comment>
<evidence type="ECO:0000259" key="11">
    <source>
        <dbReference type="PROSITE" id="PS51035"/>
    </source>
</evidence>
<feature type="transmembrane region" description="Helical" evidence="8">
    <location>
        <begin position="137"/>
        <end position="156"/>
    </location>
</feature>
<dbReference type="InterPro" id="IPR000626">
    <property type="entry name" value="Ubiquitin-like_dom"/>
</dbReference>
<organism evidence="14 15">
    <name type="scientific">Mucor saturninus</name>
    <dbReference type="NCBI Taxonomy" id="64648"/>
    <lineage>
        <taxon>Eukaryota</taxon>
        <taxon>Fungi</taxon>
        <taxon>Fungi incertae sedis</taxon>
        <taxon>Mucoromycota</taxon>
        <taxon>Mucoromycotina</taxon>
        <taxon>Mucoromycetes</taxon>
        <taxon>Mucorales</taxon>
        <taxon>Mucorineae</taxon>
        <taxon>Mucoraceae</taxon>
        <taxon>Mucor</taxon>
    </lineage>
</organism>
<dbReference type="InterPro" id="IPR050742">
    <property type="entry name" value="Helicase_Restrict-Modif_Enz"/>
</dbReference>
<feature type="domain" description="Helicase ATP-binding" evidence="12">
    <location>
        <begin position="422"/>
        <end position="552"/>
    </location>
</feature>
<dbReference type="EMBL" id="JAEPRD010000038">
    <property type="protein sequence ID" value="KAG2205268.1"/>
    <property type="molecule type" value="Genomic_DNA"/>
</dbReference>
<dbReference type="GO" id="GO:0005759">
    <property type="term" value="C:mitochondrial matrix"/>
    <property type="evidence" value="ECO:0007669"/>
    <property type="project" value="TreeGrafter"/>
</dbReference>
<evidence type="ECO:0000259" key="9">
    <source>
        <dbReference type="PROSITE" id="PS50053"/>
    </source>
</evidence>
<keyword evidence="4" id="KW-0067">ATP-binding</keyword>
<protein>
    <submittedName>
        <fullName evidence="14">Uncharacterized protein</fullName>
    </submittedName>
</protein>
<keyword evidence="4" id="KW-0547">Nucleotide-binding</keyword>